<dbReference type="AlphaFoldDB" id="A0A395HGR3"/>
<protein>
    <submittedName>
        <fullName evidence="1">Uncharacterized protein</fullName>
    </submittedName>
</protein>
<evidence type="ECO:0000313" key="2">
    <source>
        <dbReference type="Proteomes" id="UP000249402"/>
    </source>
</evidence>
<keyword evidence="2" id="KW-1185">Reference proteome</keyword>
<sequence length="422" mass="47567">MRNQMRSNFEIPQMKGLQSGAFLDPVGAISPSGPAPISKLLSPADLRAHCLVNKDLRNHIEPFLYANIRWAWLEGPPPPVTLLLRTLLRRPQLATYITNVHLDGHTFYRQKLRVPYGDLWIQELCHGTMDAWVALLLAQLSSVRCLYLGPNFTQQSTIIGMVLRSAICEPGYKLPDFQHLRDVTFHLHVGDYLKRDRTAENTAGALSFFYLSSVQRMSVSIENPVTWPAAHLPISSTLVSLDSTSIREAYLGEILSVTPNLETLRWAWYFDSGVEDQYTTPIVHLDQISTALSHVRDTLTDLIISADCALGGNDQFLPAIKTEGSLHALANSNMPKLKRLEIPFPFPVGFAQDTTKRLQDVVPRNFNDDVTDHQGLLETWLEDRRWIDSDLDGWHPEMRRQLRDLGVRAGVEIGIVELPGYG</sequence>
<dbReference type="OrthoDB" id="4191831at2759"/>
<dbReference type="Proteomes" id="UP000249402">
    <property type="component" value="Unassembled WGS sequence"/>
</dbReference>
<accession>A0A395HGR3</accession>
<dbReference type="VEuPathDB" id="FungiDB:BO80DRAFT_489702"/>
<proteinExistence type="predicted"/>
<reference evidence="1 2" key="1">
    <citation type="submission" date="2018-02" db="EMBL/GenBank/DDBJ databases">
        <title>The genomes of Aspergillus section Nigri reveals drivers in fungal speciation.</title>
        <authorList>
            <consortium name="DOE Joint Genome Institute"/>
            <person name="Vesth T.C."/>
            <person name="Nybo J."/>
            <person name="Theobald S."/>
            <person name="Brandl J."/>
            <person name="Frisvad J.C."/>
            <person name="Nielsen K.F."/>
            <person name="Lyhne E.K."/>
            <person name="Kogle M.E."/>
            <person name="Kuo A."/>
            <person name="Riley R."/>
            <person name="Clum A."/>
            <person name="Nolan M."/>
            <person name="Lipzen A."/>
            <person name="Salamov A."/>
            <person name="Henrissat B."/>
            <person name="Wiebenga A."/>
            <person name="De vries R.P."/>
            <person name="Grigoriev I.V."/>
            <person name="Mortensen U.H."/>
            <person name="Andersen M.R."/>
            <person name="Baker S.E."/>
        </authorList>
    </citation>
    <scope>NUCLEOTIDE SEQUENCE [LARGE SCALE GENOMIC DNA]</scope>
    <source>
        <strain evidence="1 2">CBS 121593</strain>
    </source>
</reference>
<gene>
    <name evidence="1" type="ORF">BO80DRAFT_489702</name>
</gene>
<evidence type="ECO:0000313" key="1">
    <source>
        <dbReference type="EMBL" id="RAL06168.1"/>
    </source>
</evidence>
<organism evidence="1 2">
    <name type="scientific">Aspergillus ibericus CBS 121593</name>
    <dbReference type="NCBI Taxonomy" id="1448316"/>
    <lineage>
        <taxon>Eukaryota</taxon>
        <taxon>Fungi</taxon>
        <taxon>Dikarya</taxon>
        <taxon>Ascomycota</taxon>
        <taxon>Pezizomycotina</taxon>
        <taxon>Eurotiomycetes</taxon>
        <taxon>Eurotiomycetidae</taxon>
        <taxon>Eurotiales</taxon>
        <taxon>Aspergillaceae</taxon>
        <taxon>Aspergillus</taxon>
        <taxon>Aspergillus subgen. Circumdati</taxon>
    </lineage>
</organism>
<dbReference type="EMBL" id="KZ824419">
    <property type="protein sequence ID" value="RAL06168.1"/>
    <property type="molecule type" value="Genomic_DNA"/>
</dbReference>
<dbReference type="GeneID" id="37228470"/>
<name>A0A395HGR3_9EURO</name>
<dbReference type="RefSeq" id="XP_025580495.1">
    <property type="nucleotide sequence ID" value="XM_025723605.1"/>
</dbReference>